<dbReference type="InterPro" id="IPR006003">
    <property type="entry name" value="FGGY_RbtK-like"/>
</dbReference>
<proteinExistence type="inferred from homology"/>
<dbReference type="Pfam" id="PF02782">
    <property type="entry name" value="FGGY_C"/>
    <property type="match status" value="1"/>
</dbReference>
<evidence type="ECO:0000259" key="4">
    <source>
        <dbReference type="Pfam" id="PF00370"/>
    </source>
</evidence>
<evidence type="ECO:0000256" key="3">
    <source>
        <dbReference type="ARBA" id="ARBA00022777"/>
    </source>
</evidence>
<name>A0A149TK25_9PROT</name>
<comment type="caution">
    <text evidence="6">The sequence shown here is derived from an EMBL/GenBank/DDBJ whole genome shotgun (WGS) entry which is preliminary data.</text>
</comment>
<dbReference type="Gene3D" id="1.20.58.2240">
    <property type="match status" value="1"/>
</dbReference>
<evidence type="ECO:0000256" key="1">
    <source>
        <dbReference type="ARBA" id="ARBA00009156"/>
    </source>
</evidence>
<dbReference type="PATRIC" id="fig|318683.6.peg.1956"/>
<dbReference type="AlphaFoldDB" id="A0A149TK25"/>
<dbReference type="InterPro" id="IPR018485">
    <property type="entry name" value="FGGY_C"/>
</dbReference>
<dbReference type="PIRSF" id="PIRSF000538">
    <property type="entry name" value="GlpK"/>
    <property type="match status" value="1"/>
</dbReference>
<dbReference type="PANTHER" id="PTHR43435:SF4">
    <property type="entry name" value="FGGY CARBOHYDRATE KINASE DOMAIN-CONTAINING PROTEIN"/>
    <property type="match status" value="1"/>
</dbReference>
<dbReference type="CDD" id="cd07782">
    <property type="entry name" value="ASKHA_NBD_FGGY_D-RBK"/>
    <property type="match status" value="1"/>
</dbReference>
<dbReference type="NCBIfam" id="TIGR01315">
    <property type="entry name" value="5C_CHO_kinase"/>
    <property type="match status" value="1"/>
</dbReference>
<reference evidence="6 7" key="1">
    <citation type="submission" date="2015-06" db="EMBL/GenBank/DDBJ databases">
        <title>Improved classification and identification of acetic acid bacteria using matrix-assisted laser desorption/ionization time-of-flight mass spectrometry; Gluconobacter nephelii and Gluconobacter uchimurae are later heterotypic synonyms of Gluconobacter japonicus and Gluconobacter oxydans, respectively.</title>
        <authorList>
            <person name="Li L."/>
            <person name="Cleenwerck I."/>
            <person name="De Vuyst L."/>
            <person name="Vandamme P."/>
        </authorList>
    </citation>
    <scope>NUCLEOTIDE SEQUENCE [LARGE SCALE GENOMIC DNA]</scope>
    <source>
        <strain evidence="6 7">LMG 1768</strain>
    </source>
</reference>
<dbReference type="EMBL" id="LHZR01000103">
    <property type="protein sequence ID" value="KXV48516.1"/>
    <property type="molecule type" value="Genomic_DNA"/>
</dbReference>
<dbReference type="Pfam" id="PF00370">
    <property type="entry name" value="FGGY_N"/>
    <property type="match status" value="1"/>
</dbReference>
<dbReference type="STRING" id="318683.A0U94_04955"/>
<comment type="similarity">
    <text evidence="1">Belongs to the FGGY kinase family.</text>
</comment>
<evidence type="ECO:0000256" key="2">
    <source>
        <dbReference type="ARBA" id="ARBA00022679"/>
    </source>
</evidence>
<feature type="domain" description="Carbohydrate kinase FGGY C-terminal" evidence="5">
    <location>
        <begin position="284"/>
        <end position="489"/>
    </location>
</feature>
<sequence>MSSMDLVLGIDVGTGSARAGLFTLDGQKKAAFVHKIQTWTPRAGYAQQSSTDIWSAICEATRNALAMLDEPYRITGIGFDATCSLVVLDEDGHALSIDPDGAPEQNIILWADHRALEEARDINRGGHDVLRYVGGTISLEMETPKLLWLKRHLPHIYDQAAHFFDLPDFLTWRATGCLSRSACSTACKWTYLAHENRWDEGYFQSVGLEDLAADNFKRIGNDIRPLGGILDTNLNAKAASEMGLTPGIPVGVSAIDAHAGGIGLFGLNTEDSLSDEQLERSISLICGTSSCHMAVSKEARFVPGVWGPYWNAMVPGMWLNEAGQSSTGSLIDFIISSHRLGSSLRQEAEKAGASIYALLNARIEALEGDKLPGTITSDLHVFPDFHGNRSPHADPDLRGMISGLTLSDTLDDLARLYLATVQGLAYGTKDIINALNAKGYRIDTILATGGSTKNSVFLREHANATGCRILLPAEPDSVLLGAAILGAVASGAYTDLRQAMARMSHAGDEILPDGRTTPYHAAKCNIAHDMLESQITWRQQMRDALEKEATA</sequence>
<dbReference type="GO" id="GO:0019150">
    <property type="term" value="F:D-ribulokinase activity"/>
    <property type="evidence" value="ECO:0007669"/>
    <property type="project" value="TreeGrafter"/>
</dbReference>
<dbReference type="Proteomes" id="UP000075636">
    <property type="component" value="Unassembled WGS sequence"/>
</dbReference>
<keyword evidence="2" id="KW-0808">Transferase</keyword>
<evidence type="ECO:0000313" key="7">
    <source>
        <dbReference type="Proteomes" id="UP000075636"/>
    </source>
</evidence>
<gene>
    <name evidence="6" type="ORF">AD945_07110</name>
</gene>
<keyword evidence="3 6" id="KW-0418">Kinase</keyword>
<dbReference type="FunFam" id="3.30.420.40:FF:000101">
    <property type="entry name" value="FGGY carbohydrate kinase domain-containing protein"/>
    <property type="match status" value="1"/>
</dbReference>
<dbReference type="InterPro" id="IPR018484">
    <property type="entry name" value="FGGY_N"/>
</dbReference>
<dbReference type="InterPro" id="IPR043129">
    <property type="entry name" value="ATPase_NBD"/>
</dbReference>
<organism evidence="6 7">
    <name type="scientific">Gluconobacter albidus</name>
    <dbReference type="NCBI Taxonomy" id="318683"/>
    <lineage>
        <taxon>Bacteria</taxon>
        <taxon>Pseudomonadati</taxon>
        <taxon>Pseudomonadota</taxon>
        <taxon>Alphaproteobacteria</taxon>
        <taxon>Acetobacterales</taxon>
        <taxon>Acetobacteraceae</taxon>
        <taxon>Gluconobacter</taxon>
    </lineage>
</organism>
<evidence type="ECO:0000313" key="6">
    <source>
        <dbReference type="EMBL" id="KXV48516.1"/>
    </source>
</evidence>
<evidence type="ECO:0000259" key="5">
    <source>
        <dbReference type="Pfam" id="PF02782"/>
    </source>
</evidence>
<dbReference type="SUPFAM" id="SSF53067">
    <property type="entry name" value="Actin-like ATPase domain"/>
    <property type="match status" value="2"/>
</dbReference>
<accession>A0A149TK25</accession>
<dbReference type="GO" id="GO:0005737">
    <property type="term" value="C:cytoplasm"/>
    <property type="evidence" value="ECO:0007669"/>
    <property type="project" value="TreeGrafter"/>
</dbReference>
<dbReference type="GO" id="GO:0019321">
    <property type="term" value="P:pentose metabolic process"/>
    <property type="evidence" value="ECO:0007669"/>
    <property type="project" value="TreeGrafter"/>
</dbReference>
<dbReference type="Gene3D" id="3.30.420.40">
    <property type="match status" value="1"/>
</dbReference>
<protein>
    <submittedName>
        <fullName evidence="6">Ribulokinase</fullName>
    </submittedName>
</protein>
<dbReference type="InterPro" id="IPR000577">
    <property type="entry name" value="Carb_kinase_FGGY"/>
</dbReference>
<dbReference type="PANTHER" id="PTHR43435">
    <property type="entry name" value="RIBULOKINASE"/>
    <property type="match status" value="1"/>
</dbReference>
<feature type="domain" description="Carbohydrate kinase FGGY N-terminal" evidence="4">
    <location>
        <begin position="7"/>
        <end position="263"/>
    </location>
</feature>